<keyword evidence="6 8" id="KW-1133">Transmembrane helix</keyword>
<protein>
    <submittedName>
        <fullName evidence="10">Amino acid ABC transporter permease</fullName>
    </submittedName>
</protein>
<feature type="domain" description="ABC transmembrane type-1" evidence="9">
    <location>
        <begin position="22"/>
        <end position="205"/>
    </location>
</feature>
<keyword evidence="7 8" id="KW-0472">Membrane</keyword>
<evidence type="ECO:0000256" key="3">
    <source>
        <dbReference type="ARBA" id="ARBA00022448"/>
    </source>
</evidence>
<comment type="similarity">
    <text evidence="2">Belongs to the binding-protein-dependent transport system permease family. CysTW subfamily.</text>
</comment>
<feature type="transmembrane region" description="Helical" evidence="8">
    <location>
        <begin position="140"/>
        <end position="163"/>
    </location>
</feature>
<dbReference type="InterPro" id="IPR000515">
    <property type="entry name" value="MetI-like"/>
</dbReference>
<dbReference type="RefSeq" id="WP_101331254.1">
    <property type="nucleotide sequence ID" value="NZ_PJNH01000002.1"/>
</dbReference>
<dbReference type="InterPro" id="IPR051204">
    <property type="entry name" value="ABC_transp_perm/SBD"/>
</dbReference>
<dbReference type="InterPro" id="IPR035906">
    <property type="entry name" value="MetI-like_sf"/>
</dbReference>
<dbReference type="Proteomes" id="UP000243524">
    <property type="component" value="Unassembled WGS sequence"/>
</dbReference>
<keyword evidence="5" id="KW-0029">Amino-acid transport</keyword>
<evidence type="ECO:0000256" key="8">
    <source>
        <dbReference type="RuleBase" id="RU363032"/>
    </source>
</evidence>
<feature type="transmembrane region" description="Helical" evidence="8">
    <location>
        <begin position="183"/>
        <end position="204"/>
    </location>
</feature>
<evidence type="ECO:0000256" key="2">
    <source>
        <dbReference type="ARBA" id="ARBA00007069"/>
    </source>
</evidence>
<evidence type="ECO:0000256" key="4">
    <source>
        <dbReference type="ARBA" id="ARBA00022692"/>
    </source>
</evidence>
<evidence type="ECO:0000259" key="9">
    <source>
        <dbReference type="PROSITE" id="PS50928"/>
    </source>
</evidence>
<dbReference type="GO" id="GO:0006865">
    <property type="term" value="P:amino acid transport"/>
    <property type="evidence" value="ECO:0007669"/>
    <property type="project" value="UniProtKB-KW"/>
</dbReference>
<sequence>MEFFNEIIQYMIENQETMIQYTIDHILMVIYGISMALVVGVPLGVLAAKFEKSAPVILSVVNIIQIVPSLAMLAILMLYFGLGFQTAVIGLFFYSLLPIVRNTYVGIREVDQNILDAGTGLGMTSLQVLRKVQLPLSVPFLMAGLRVASVIAVGVACIAPYIGADGLGREIVSGISLQSEIKIYAGAIPAALLAIFADTILGIIEKRTKKRLA</sequence>
<reference evidence="10 11" key="1">
    <citation type="submission" date="2017-06" db="EMBL/GenBank/DDBJ databases">
        <title>the draft geome sequence of Illustriluteabacillus marina B3227.</title>
        <authorList>
            <person name="He R.-H."/>
            <person name="Du Z.-J."/>
        </authorList>
    </citation>
    <scope>NUCLEOTIDE SEQUENCE [LARGE SCALE GENOMIC DNA]</scope>
    <source>
        <strain evidence="10 11">B3227</strain>
    </source>
</reference>
<keyword evidence="11" id="KW-1185">Reference proteome</keyword>
<dbReference type="PROSITE" id="PS50928">
    <property type="entry name" value="ABC_TM1"/>
    <property type="match status" value="1"/>
</dbReference>
<name>A0A2I0QTJ0_9BACI</name>
<comment type="caution">
    <text evidence="10">The sequence shown here is derived from an EMBL/GenBank/DDBJ whole genome shotgun (WGS) entry which is preliminary data.</text>
</comment>
<dbReference type="Gene3D" id="1.10.3720.10">
    <property type="entry name" value="MetI-like"/>
    <property type="match status" value="1"/>
</dbReference>
<dbReference type="CDD" id="cd06261">
    <property type="entry name" value="TM_PBP2"/>
    <property type="match status" value="1"/>
</dbReference>
<evidence type="ECO:0000313" key="10">
    <source>
        <dbReference type="EMBL" id="PKR77646.1"/>
    </source>
</evidence>
<evidence type="ECO:0000313" key="11">
    <source>
        <dbReference type="Proteomes" id="UP000243524"/>
    </source>
</evidence>
<feature type="transmembrane region" description="Helical" evidence="8">
    <location>
        <begin position="55"/>
        <end position="76"/>
    </location>
</feature>
<evidence type="ECO:0000256" key="5">
    <source>
        <dbReference type="ARBA" id="ARBA00022970"/>
    </source>
</evidence>
<comment type="subcellular location">
    <subcellularLocation>
        <location evidence="1 8">Cell membrane</location>
        <topology evidence="1 8">Multi-pass membrane protein</topology>
    </subcellularLocation>
</comment>
<evidence type="ECO:0000256" key="7">
    <source>
        <dbReference type="ARBA" id="ARBA00023136"/>
    </source>
</evidence>
<feature type="transmembrane region" description="Helical" evidence="8">
    <location>
        <begin position="82"/>
        <end position="100"/>
    </location>
</feature>
<accession>A0A2I0QTJ0</accession>
<organism evidence="10 11">
    <name type="scientific">Halalkalibacillus sediminis</name>
    <dbReference type="NCBI Taxonomy" id="2018042"/>
    <lineage>
        <taxon>Bacteria</taxon>
        <taxon>Bacillati</taxon>
        <taxon>Bacillota</taxon>
        <taxon>Bacilli</taxon>
        <taxon>Bacillales</taxon>
        <taxon>Bacillaceae</taxon>
        <taxon>Halalkalibacillus</taxon>
    </lineage>
</organism>
<dbReference type="AlphaFoldDB" id="A0A2I0QTJ0"/>
<dbReference type="SUPFAM" id="SSF161098">
    <property type="entry name" value="MetI-like"/>
    <property type="match status" value="1"/>
</dbReference>
<keyword evidence="3 8" id="KW-0813">Transport</keyword>
<dbReference type="EMBL" id="PJNH01000002">
    <property type="protein sequence ID" value="PKR77646.1"/>
    <property type="molecule type" value="Genomic_DNA"/>
</dbReference>
<dbReference type="GO" id="GO:0005886">
    <property type="term" value="C:plasma membrane"/>
    <property type="evidence" value="ECO:0007669"/>
    <property type="project" value="UniProtKB-SubCell"/>
</dbReference>
<dbReference type="FunFam" id="1.10.3720.10:FF:000001">
    <property type="entry name" value="Glycine betaine ABC transporter, permease"/>
    <property type="match status" value="1"/>
</dbReference>
<proteinExistence type="inferred from homology"/>
<dbReference type="Pfam" id="PF00528">
    <property type="entry name" value="BPD_transp_1"/>
    <property type="match status" value="1"/>
</dbReference>
<dbReference type="PANTHER" id="PTHR30177">
    <property type="entry name" value="GLYCINE BETAINE/L-PROLINE TRANSPORT SYSTEM PERMEASE PROTEIN PROW"/>
    <property type="match status" value="1"/>
</dbReference>
<keyword evidence="4 8" id="KW-0812">Transmembrane</keyword>
<dbReference type="OrthoDB" id="9801163at2"/>
<feature type="transmembrane region" description="Helical" evidence="8">
    <location>
        <begin position="26"/>
        <end position="48"/>
    </location>
</feature>
<gene>
    <name evidence="10" type="ORF">CEY16_06840</name>
</gene>
<evidence type="ECO:0000256" key="1">
    <source>
        <dbReference type="ARBA" id="ARBA00004651"/>
    </source>
</evidence>
<dbReference type="PANTHER" id="PTHR30177:SF4">
    <property type="entry name" value="OSMOPROTECTANT IMPORT PERMEASE PROTEIN OSMW"/>
    <property type="match status" value="1"/>
</dbReference>
<dbReference type="GO" id="GO:0055085">
    <property type="term" value="P:transmembrane transport"/>
    <property type="evidence" value="ECO:0007669"/>
    <property type="project" value="InterPro"/>
</dbReference>
<dbReference type="GO" id="GO:0031460">
    <property type="term" value="P:glycine betaine transport"/>
    <property type="evidence" value="ECO:0007669"/>
    <property type="project" value="TreeGrafter"/>
</dbReference>
<evidence type="ECO:0000256" key="6">
    <source>
        <dbReference type="ARBA" id="ARBA00022989"/>
    </source>
</evidence>